<dbReference type="PATRIC" id="fig|318683.6.peg.2276"/>
<evidence type="ECO:0000313" key="6">
    <source>
        <dbReference type="Proteomes" id="UP000075636"/>
    </source>
</evidence>
<dbReference type="STRING" id="318683.A0U94_01970"/>
<organism evidence="5 6">
    <name type="scientific">Gluconobacter albidus</name>
    <dbReference type="NCBI Taxonomy" id="318683"/>
    <lineage>
        <taxon>Bacteria</taxon>
        <taxon>Pseudomonadati</taxon>
        <taxon>Pseudomonadota</taxon>
        <taxon>Alphaproteobacteria</taxon>
        <taxon>Acetobacterales</taxon>
        <taxon>Acetobacteraceae</taxon>
        <taxon>Gluconobacter</taxon>
    </lineage>
</organism>
<evidence type="ECO:0000313" key="5">
    <source>
        <dbReference type="EMBL" id="KXV47155.1"/>
    </source>
</evidence>
<dbReference type="EMBL" id="LHZR01000110">
    <property type="protein sequence ID" value="KXV47155.1"/>
    <property type="molecule type" value="Genomic_DNA"/>
</dbReference>
<name>A0A149TH53_9PROT</name>
<comment type="caution">
    <text evidence="5">The sequence shown here is derived from an EMBL/GenBank/DDBJ whole genome shotgun (WGS) entry which is preliminary data.</text>
</comment>
<dbReference type="Pfam" id="PF13432">
    <property type="entry name" value="TPR_16"/>
    <property type="match status" value="1"/>
</dbReference>
<dbReference type="PANTHER" id="PTHR45586:SF14">
    <property type="entry name" value="TETRATRICOPEPTIDE TPR_2 REPEAT PROTEIN"/>
    <property type="match status" value="1"/>
</dbReference>
<dbReference type="SUPFAM" id="SSF48452">
    <property type="entry name" value="TPR-like"/>
    <property type="match status" value="2"/>
</dbReference>
<feature type="chain" id="PRO_5007555712" evidence="4">
    <location>
        <begin position="38"/>
        <end position="591"/>
    </location>
</feature>
<dbReference type="PANTHER" id="PTHR45586">
    <property type="entry name" value="TPR REPEAT-CONTAINING PROTEIN PA4667"/>
    <property type="match status" value="1"/>
</dbReference>
<accession>A0A149TH53</accession>
<dbReference type="OrthoDB" id="9766710at2"/>
<dbReference type="AlphaFoldDB" id="A0A149TH53"/>
<evidence type="ECO:0000256" key="3">
    <source>
        <dbReference type="PROSITE-ProRule" id="PRU00339"/>
    </source>
</evidence>
<dbReference type="SMART" id="SM00028">
    <property type="entry name" value="TPR"/>
    <property type="match status" value="4"/>
</dbReference>
<evidence type="ECO:0000256" key="1">
    <source>
        <dbReference type="ARBA" id="ARBA00022737"/>
    </source>
</evidence>
<dbReference type="InterPro" id="IPR051012">
    <property type="entry name" value="CellSynth/LPSAsmb/PSIAsmb"/>
</dbReference>
<gene>
    <name evidence="5" type="ORF">AD945_11210</name>
</gene>
<sequence length="591" mass="63734">MQITRGWPRSFEEFSRPLRLVLPALALGGCLTGSAQAALPPAVKPTVNPENSLTGWMLAATVMMERGDVPAANLALSHALPLAPHNLQLQHDALRYAAMAGHQTEAVKLANALPDQGAGSDIGTLILAQDAFGRQDWAAMRRILTRSPHHGPLVTIAAPVLMGWSLAAEGHPDKALNLLAEAAGQPSTRRLYLLHGAMVAEHLPTPLLAGQLYRRTGNASGDPLTLQILYARLYGGWLERHGHHKEASDAVAALGVTSPLAALVIGPLQQSLPNLKSPTPAFGGAVLNLQMALMITDAIQQDGIPRDPAIIALQQAIFLDPGLTIARIFLADTFREANQITSGLAELNSIPPSDPLAALAAQERINLALRSGDLEQEADALHRALALRPENPEFLIQLAEVEDQLGHHTDAVALYTRALKASPPRKEILWPILLGRAMAAQESGNWPMVQDDMKHALELAPDQPEVLNFVGYANIEHDADQAQSLAMLKRAVDLQPADASIQDSYAWALLKYRADLKTALPILVQAAEHAPGDAEIGYHLGVAYWYLGRHTEAQDQWNQSLDDNPQPQDRALLIQALQNGGPHLAAFEQKP</sequence>
<dbReference type="InterPro" id="IPR011990">
    <property type="entry name" value="TPR-like_helical_dom_sf"/>
</dbReference>
<dbReference type="InterPro" id="IPR019734">
    <property type="entry name" value="TPR_rpt"/>
</dbReference>
<evidence type="ECO:0000256" key="2">
    <source>
        <dbReference type="ARBA" id="ARBA00022803"/>
    </source>
</evidence>
<keyword evidence="2 3" id="KW-0802">TPR repeat</keyword>
<keyword evidence="1" id="KW-0677">Repeat</keyword>
<feature type="repeat" description="TPR" evidence="3">
    <location>
        <begin position="534"/>
        <end position="567"/>
    </location>
</feature>
<dbReference type="Proteomes" id="UP000075636">
    <property type="component" value="Unassembled WGS sequence"/>
</dbReference>
<dbReference type="PROSITE" id="PS50005">
    <property type="entry name" value="TPR"/>
    <property type="match status" value="2"/>
</dbReference>
<feature type="repeat" description="TPR" evidence="3">
    <location>
        <begin position="392"/>
        <end position="425"/>
    </location>
</feature>
<feature type="signal peptide" evidence="4">
    <location>
        <begin position="1"/>
        <end position="37"/>
    </location>
</feature>
<reference evidence="5 6" key="1">
    <citation type="submission" date="2015-06" db="EMBL/GenBank/DDBJ databases">
        <title>Improved classification and identification of acetic acid bacteria using matrix-assisted laser desorption/ionization time-of-flight mass spectrometry; Gluconobacter nephelii and Gluconobacter uchimurae are later heterotypic synonyms of Gluconobacter japonicus and Gluconobacter oxydans, respectively.</title>
        <authorList>
            <person name="Li L."/>
            <person name="Cleenwerck I."/>
            <person name="De Vuyst L."/>
            <person name="Vandamme P."/>
        </authorList>
    </citation>
    <scope>NUCLEOTIDE SEQUENCE [LARGE SCALE GENOMIC DNA]</scope>
    <source>
        <strain evidence="5 6">LMG 1768</strain>
    </source>
</reference>
<proteinExistence type="predicted"/>
<keyword evidence="4" id="KW-0732">Signal</keyword>
<dbReference type="RefSeq" id="WP_062108885.1">
    <property type="nucleotide sequence ID" value="NZ_LHZR01000110.1"/>
</dbReference>
<dbReference type="Gene3D" id="1.25.40.10">
    <property type="entry name" value="Tetratricopeptide repeat domain"/>
    <property type="match status" value="2"/>
</dbReference>
<evidence type="ECO:0000256" key="4">
    <source>
        <dbReference type="SAM" id="SignalP"/>
    </source>
</evidence>
<protein>
    <submittedName>
        <fullName evidence="5">Uncharacterized protein</fullName>
    </submittedName>
</protein>
<dbReference type="PROSITE" id="PS51257">
    <property type="entry name" value="PROKAR_LIPOPROTEIN"/>
    <property type="match status" value="1"/>
</dbReference>